<proteinExistence type="predicted"/>
<evidence type="ECO:0000313" key="1">
    <source>
        <dbReference type="EMBL" id="KAH7030749.1"/>
    </source>
</evidence>
<dbReference type="AlphaFoldDB" id="A0A9P8Y8I5"/>
<accession>A0A9P8Y8I5</accession>
<name>A0A9P8Y8I5_9PEZI</name>
<comment type="caution">
    <text evidence="1">The sequence shown here is derived from an EMBL/GenBank/DDBJ whole genome shotgun (WGS) entry which is preliminary data.</text>
</comment>
<keyword evidence="2" id="KW-1185">Reference proteome</keyword>
<dbReference type="GeneID" id="70186288"/>
<dbReference type="RefSeq" id="XP_046012429.1">
    <property type="nucleotide sequence ID" value="XM_046156742.1"/>
</dbReference>
<evidence type="ECO:0000313" key="2">
    <source>
        <dbReference type="Proteomes" id="UP000756346"/>
    </source>
</evidence>
<organism evidence="1 2">
    <name type="scientific">Microdochium trichocladiopsis</name>
    <dbReference type="NCBI Taxonomy" id="1682393"/>
    <lineage>
        <taxon>Eukaryota</taxon>
        <taxon>Fungi</taxon>
        <taxon>Dikarya</taxon>
        <taxon>Ascomycota</taxon>
        <taxon>Pezizomycotina</taxon>
        <taxon>Sordariomycetes</taxon>
        <taxon>Xylariomycetidae</taxon>
        <taxon>Xylariales</taxon>
        <taxon>Microdochiaceae</taxon>
        <taxon>Microdochium</taxon>
    </lineage>
</organism>
<reference evidence="1" key="1">
    <citation type="journal article" date="2021" name="Nat. Commun.">
        <title>Genetic determinants of endophytism in the Arabidopsis root mycobiome.</title>
        <authorList>
            <person name="Mesny F."/>
            <person name="Miyauchi S."/>
            <person name="Thiergart T."/>
            <person name="Pickel B."/>
            <person name="Atanasova L."/>
            <person name="Karlsson M."/>
            <person name="Huettel B."/>
            <person name="Barry K.W."/>
            <person name="Haridas S."/>
            <person name="Chen C."/>
            <person name="Bauer D."/>
            <person name="Andreopoulos W."/>
            <person name="Pangilinan J."/>
            <person name="LaButti K."/>
            <person name="Riley R."/>
            <person name="Lipzen A."/>
            <person name="Clum A."/>
            <person name="Drula E."/>
            <person name="Henrissat B."/>
            <person name="Kohler A."/>
            <person name="Grigoriev I.V."/>
            <person name="Martin F.M."/>
            <person name="Hacquard S."/>
        </authorList>
    </citation>
    <scope>NUCLEOTIDE SEQUENCE</scope>
    <source>
        <strain evidence="1">MPI-CAGE-CH-0230</strain>
    </source>
</reference>
<protein>
    <submittedName>
        <fullName evidence="1">Uncharacterized protein</fullName>
    </submittedName>
</protein>
<dbReference type="EMBL" id="JAGTJQ010000005">
    <property type="protein sequence ID" value="KAH7030749.1"/>
    <property type="molecule type" value="Genomic_DNA"/>
</dbReference>
<gene>
    <name evidence="1" type="ORF">B0I36DRAFT_348938</name>
</gene>
<dbReference type="Proteomes" id="UP000756346">
    <property type="component" value="Unassembled WGS sequence"/>
</dbReference>
<sequence length="307" mass="33144">MSACGGARCPLAHRASPVALVPGREVDGCIASRPAAVVVVMNGKETCDRHAAPLAPLGQAHSTSLALTIHHDVRGRGRVGVCRVPQARPHRLATGTTAGHHPHSALDQPLTILECSRQVPIRQQIVFARCHLRTAAPSLPSQQRGVADCCASPCASTHGSCRADAQARGFASKALQSSWLAWEPRGLHVLGTLGWAPLADMQQVSLWHATWATYSPVVVWEQVVLQLGLAKCRRSWELTNLDYDPWADGLRSNPQAPTTWLSGQWVQICTLDLCHNNSDQADDREEPLQLINIRPAAPKFILGVASV</sequence>